<dbReference type="PANTHER" id="PTHR36984:SF3">
    <property type="entry name" value="CRISPR-ASSOCIATED ENDORIBONUCLEASE CAS6"/>
    <property type="match status" value="1"/>
</dbReference>
<dbReference type="InterPro" id="IPR010156">
    <property type="entry name" value="CRISPR-assoc_prot_Cas6"/>
</dbReference>
<dbReference type="Gene3D" id="3.30.70.1900">
    <property type="match status" value="1"/>
</dbReference>
<dbReference type="KEGG" id="fho:H9Q81_09375"/>
<evidence type="ECO:0000313" key="3">
    <source>
        <dbReference type="EMBL" id="QNM15108.1"/>
    </source>
</evidence>
<name>A0A7G9GWC6_9FUSO</name>
<dbReference type="PANTHER" id="PTHR36984">
    <property type="entry name" value="CRISPR-ASSOCIATED ENDORIBONUCLEASE CAS6 1"/>
    <property type="match status" value="1"/>
</dbReference>
<feature type="domain" description="CRISPR associated protein Cas6 C-terminal" evidence="2">
    <location>
        <begin position="119"/>
        <end position="235"/>
    </location>
</feature>
<dbReference type="Proteomes" id="UP000515913">
    <property type="component" value="Chromosome"/>
</dbReference>
<sequence>MRLKIECELKRNKVTVFYNQKILSFFKHSLDIYSKEIKDFYYSKGKEKDMSFACYFPLEKILNNEIYLKENSFKIFLTFNSIIDGLHYYNSFVNAKHHKIEFKLDTNEFHIKNITKLHEKRIDDDISIFQTLSPIVIREKMENKKDFFHVLDENGIEILHQNLNFSLSKKFSKEVLKSIEIIPIKTKRTVVSFYGIKFPATKGIIAIKGNKNILDYFYKSGLGSKKSSGFGMLEIISK</sequence>
<dbReference type="GO" id="GO:0016788">
    <property type="term" value="F:hydrolase activity, acting on ester bonds"/>
    <property type="evidence" value="ECO:0007669"/>
    <property type="project" value="InterPro"/>
</dbReference>
<keyword evidence="1" id="KW-0051">Antiviral defense</keyword>
<dbReference type="AlphaFoldDB" id="A0A7G9GWC6"/>
<dbReference type="Pfam" id="PF01881">
    <property type="entry name" value="Cas_Cas6_C"/>
    <property type="match status" value="1"/>
</dbReference>
<evidence type="ECO:0000256" key="1">
    <source>
        <dbReference type="ARBA" id="ARBA00023118"/>
    </source>
</evidence>
<evidence type="ECO:0000259" key="2">
    <source>
        <dbReference type="Pfam" id="PF01881"/>
    </source>
</evidence>
<dbReference type="EMBL" id="CP060637">
    <property type="protein sequence ID" value="QNM15108.1"/>
    <property type="molecule type" value="Genomic_DNA"/>
</dbReference>
<dbReference type="NCBIfam" id="TIGR01877">
    <property type="entry name" value="cas_cas6"/>
    <property type="match status" value="1"/>
</dbReference>
<evidence type="ECO:0000313" key="4">
    <source>
        <dbReference type="Proteomes" id="UP000515913"/>
    </source>
</evidence>
<dbReference type="RefSeq" id="WP_187422839.1">
    <property type="nucleotide sequence ID" value="NZ_CP060637.1"/>
</dbReference>
<accession>A0A7G9GWC6</accession>
<organism evidence="3 4">
    <name type="scientific">Fusobacterium hominis</name>
    <dbReference type="NCBI Taxonomy" id="2764326"/>
    <lineage>
        <taxon>Bacteria</taxon>
        <taxon>Fusobacteriati</taxon>
        <taxon>Fusobacteriota</taxon>
        <taxon>Fusobacteriia</taxon>
        <taxon>Fusobacteriales</taxon>
        <taxon>Fusobacteriaceae</taxon>
        <taxon>Fusobacterium</taxon>
    </lineage>
</organism>
<dbReference type="InterPro" id="IPR049435">
    <property type="entry name" value="Cas_Cas6_C"/>
</dbReference>
<reference evidence="3 4" key="1">
    <citation type="submission" date="2020-08" db="EMBL/GenBank/DDBJ databases">
        <authorList>
            <person name="Liu C."/>
            <person name="Sun Q."/>
        </authorList>
    </citation>
    <scope>NUCLEOTIDE SEQUENCE [LARGE SCALE GENOMIC DNA]</scope>
    <source>
        <strain evidence="3 4">NSJ-57</strain>
    </source>
</reference>
<dbReference type="GO" id="GO:0051607">
    <property type="term" value="P:defense response to virus"/>
    <property type="evidence" value="ECO:0007669"/>
    <property type="project" value="UniProtKB-KW"/>
</dbReference>
<dbReference type="CDD" id="cd21140">
    <property type="entry name" value="Cas6_I-like"/>
    <property type="match status" value="1"/>
</dbReference>
<protein>
    <submittedName>
        <fullName evidence="3">CRISPR-associated endoribonuclease Cas6</fullName>
    </submittedName>
</protein>
<dbReference type="InterPro" id="IPR045747">
    <property type="entry name" value="CRISPR-assoc_prot_Cas6_N_sf"/>
</dbReference>
<gene>
    <name evidence="3" type="primary">cas6</name>
    <name evidence="3" type="ORF">H9Q81_09375</name>
</gene>
<proteinExistence type="predicted"/>
<keyword evidence="4" id="KW-1185">Reference proteome</keyword>
<dbReference type="Gene3D" id="3.30.70.1890">
    <property type="match status" value="1"/>
</dbReference>